<gene>
    <name evidence="2" type="ORF">INT47_000834</name>
</gene>
<evidence type="ECO:0000259" key="1">
    <source>
        <dbReference type="Pfam" id="PF10544"/>
    </source>
</evidence>
<proteinExistence type="predicted"/>
<dbReference type="EMBL" id="JAEPRD010000001">
    <property type="protein sequence ID" value="KAG2214278.1"/>
    <property type="molecule type" value="Genomic_DNA"/>
</dbReference>
<dbReference type="Proteomes" id="UP000603453">
    <property type="component" value="Unassembled WGS sequence"/>
</dbReference>
<dbReference type="OrthoDB" id="2417614at2759"/>
<evidence type="ECO:0000313" key="2">
    <source>
        <dbReference type="EMBL" id="KAG2214278.1"/>
    </source>
</evidence>
<accession>A0A8H7RPH4</accession>
<name>A0A8H7RPH4_9FUNG</name>
<organism evidence="2 3">
    <name type="scientific">Mucor saturninus</name>
    <dbReference type="NCBI Taxonomy" id="64648"/>
    <lineage>
        <taxon>Eukaryota</taxon>
        <taxon>Fungi</taxon>
        <taxon>Fungi incertae sedis</taxon>
        <taxon>Mucoromycota</taxon>
        <taxon>Mucoromycotina</taxon>
        <taxon>Mucoromycetes</taxon>
        <taxon>Mucorales</taxon>
        <taxon>Mucorineae</taxon>
        <taxon>Mucoraceae</taxon>
        <taxon>Mucor</taxon>
    </lineage>
</organism>
<dbReference type="PANTHER" id="PTHR28094">
    <property type="entry name" value="MEIOTICALLY UP-REGULATED GENE 113 PROTEIN"/>
    <property type="match status" value="1"/>
</dbReference>
<comment type="caution">
    <text evidence="2">The sequence shown here is derived from an EMBL/GenBank/DDBJ whole genome shotgun (WGS) entry which is preliminary data.</text>
</comment>
<protein>
    <recommendedName>
        <fullName evidence="1">Bacteriophage T5 Orf172 DNA-binding domain-containing protein</fullName>
    </recommendedName>
</protein>
<dbReference type="PANTHER" id="PTHR28094:SF1">
    <property type="entry name" value="MEIOTICALLY UP-REGULATED GENE 113 PROTEIN"/>
    <property type="match status" value="1"/>
</dbReference>
<dbReference type="InterPro" id="IPR018306">
    <property type="entry name" value="Phage_T5_Orf172_DNA-bd"/>
</dbReference>
<keyword evidence="3" id="KW-1185">Reference proteome</keyword>
<sequence length="360" mass="41205">MFSKEVQQKPWKHQYRSNSNAASSLQTISIDEIQTTFVEPSPLLPITPLQTTQNERKPEVGKVVMLEKFRRCSVNRSYDGHRCERLVKTDPTLPLTDQVRCYNHDMSKSKHAKKAAQLKAVQLKAVKKIANQQNSSRNRASEEIIKALIQQYSPSILGRKKIIPPKKLYDCWDLWIGHHISEPQKSTMRQVMEKPISDRDTNGFIYAYSIVNGPRVSKDTHAYFKIGKTTDPHRRMNQVSTVCKLEPNIIEIFPSFPLTKNKNTLRANLALLHGSLEGFPKCPSPHRVERLIHLELSSLYSPAGFKCEGCGKTHREWIRVNRRNGPNGKPMTDTELWLSCIRPVILKWVQYGVAVSAINK</sequence>
<reference evidence="2" key="1">
    <citation type="submission" date="2020-12" db="EMBL/GenBank/DDBJ databases">
        <title>Metabolic potential, ecology and presence of endohyphal bacteria is reflected in genomic diversity of Mucoromycotina.</title>
        <authorList>
            <person name="Muszewska A."/>
            <person name="Okrasinska A."/>
            <person name="Steczkiewicz K."/>
            <person name="Drgas O."/>
            <person name="Orlowska M."/>
            <person name="Perlinska-Lenart U."/>
            <person name="Aleksandrzak-Piekarczyk T."/>
            <person name="Szatraj K."/>
            <person name="Zielenkiewicz U."/>
            <person name="Pilsyk S."/>
            <person name="Malc E."/>
            <person name="Mieczkowski P."/>
            <person name="Kruszewska J.S."/>
            <person name="Biernat P."/>
            <person name="Pawlowska J."/>
        </authorList>
    </citation>
    <scope>NUCLEOTIDE SEQUENCE</scope>
    <source>
        <strain evidence="2">WA0000017839</strain>
    </source>
</reference>
<dbReference type="AlphaFoldDB" id="A0A8H7RPH4"/>
<dbReference type="Pfam" id="PF10544">
    <property type="entry name" value="T5orf172"/>
    <property type="match status" value="1"/>
</dbReference>
<feature type="domain" description="Bacteriophage T5 Orf172 DNA-binding" evidence="1">
    <location>
        <begin position="203"/>
        <end position="322"/>
    </location>
</feature>
<evidence type="ECO:0000313" key="3">
    <source>
        <dbReference type="Proteomes" id="UP000603453"/>
    </source>
</evidence>
<dbReference type="InterPro" id="IPR053006">
    <property type="entry name" value="Meiosis_regulatory"/>
</dbReference>